<dbReference type="Pfam" id="PF13280">
    <property type="entry name" value="WYL"/>
    <property type="match status" value="1"/>
</dbReference>
<gene>
    <name evidence="4" type="ORF">PSA7680_02250</name>
</gene>
<dbReference type="AlphaFoldDB" id="A0A1Y5SQM8"/>
<organism evidence="4 5">
    <name type="scientific">Pseudoruegeria aquimaris</name>
    <dbReference type="NCBI Taxonomy" id="393663"/>
    <lineage>
        <taxon>Bacteria</taxon>
        <taxon>Pseudomonadati</taxon>
        <taxon>Pseudomonadota</taxon>
        <taxon>Alphaproteobacteria</taxon>
        <taxon>Rhodobacterales</taxon>
        <taxon>Roseobacteraceae</taxon>
        <taxon>Pseudoruegeria</taxon>
    </lineage>
</organism>
<evidence type="ECO:0000259" key="3">
    <source>
        <dbReference type="PROSITE" id="PS51000"/>
    </source>
</evidence>
<keyword evidence="2" id="KW-0804">Transcription</keyword>
<feature type="domain" description="HTH deoR-type" evidence="3">
    <location>
        <begin position="10"/>
        <end position="65"/>
    </location>
</feature>
<evidence type="ECO:0000256" key="2">
    <source>
        <dbReference type="ARBA" id="ARBA00023163"/>
    </source>
</evidence>
<dbReference type="GO" id="GO:0003700">
    <property type="term" value="F:DNA-binding transcription factor activity"/>
    <property type="evidence" value="ECO:0007669"/>
    <property type="project" value="InterPro"/>
</dbReference>
<evidence type="ECO:0000313" key="5">
    <source>
        <dbReference type="Proteomes" id="UP000193409"/>
    </source>
</evidence>
<protein>
    <submittedName>
        <fullName evidence="4">Bifunctional biotin--[acetyl-CoA-carboxylase] synthetase/biotin operon repressor</fullName>
    </submittedName>
</protein>
<dbReference type="InterPro" id="IPR026881">
    <property type="entry name" value="WYL_dom"/>
</dbReference>
<dbReference type="InterPro" id="IPR036390">
    <property type="entry name" value="WH_DNA-bd_sf"/>
</dbReference>
<dbReference type="PROSITE" id="PS52050">
    <property type="entry name" value="WYL"/>
    <property type="match status" value="1"/>
</dbReference>
<keyword evidence="1" id="KW-0805">Transcription regulation</keyword>
<dbReference type="InterPro" id="IPR013196">
    <property type="entry name" value="HTH_11"/>
</dbReference>
<dbReference type="RefSeq" id="WP_245824603.1">
    <property type="nucleotide sequence ID" value="NZ_FWFQ01000015.1"/>
</dbReference>
<dbReference type="Gene3D" id="1.10.10.10">
    <property type="entry name" value="Winged helix-like DNA-binding domain superfamily/Winged helix DNA-binding domain"/>
    <property type="match status" value="1"/>
</dbReference>
<dbReference type="EMBL" id="FWFQ01000015">
    <property type="protein sequence ID" value="SLN44404.1"/>
    <property type="molecule type" value="Genomic_DNA"/>
</dbReference>
<dbReference type="PANTHER" id="PTHR34580">
    <property type="match status" value="1"/>
</dbReference>
<dbReference type="SUPFAM" id="SSF46785">
    <property type="entry name" value="Winged helix' DNA-binding domain"/>
    <property type="match status" value="1"/>
</dbReference>
<keyword evidence="5" id="KW-1185">Reference proteome</keyword>
<sequence length="235" mass="26428">MSRRSTAIGRSGRLQALIQQLRGGQLHRARDLAAALGVSERTIYRDMDTLAASGLPIEGARGVGYRMTEPISLPPLTLTTAELEALQLGLEVVRRAGDRDLQSAARSLHSKIDTLVPETRAAPPAGWDDAIYPFAVAGSGLHHMPVLRQAIRQKRKIWLVYRNEEGRGSQRMIRPLHLEYWGRIWSCPAWCERRRAFRTFRVDRMETVELTSARFREEAGKSFPDYLASLSEPPA</sequence>
<evidence type="ECO:0000313" key="4">
    <source>
        <dbReference type="EMBL" id="SLN44404.1"/>
    </source>
</evidence>
<dbReference type="PANTHER" id="PTHR34580:SF3">
    <property type="entry name" value="PROTEIN PAFB"/>
    <property type="match status" value="1"/>
</dbReference>
<name>A0A1Y5SQM8_9RHOB</name>
<dbReference type="PROSITE" id="PS51000">
    <property type="entry name" value="HTH_DEOR_2"/>
    <property type="match status" value="1"/>
</dbReference>
<reference evidence="4 5" key="1">
    <citation type="submission" date="2017-03" db="EMBL/GenBank/DDBJ databases">
        <authorList>
            <person name="Afonso C.L."/>
            <person name="Miller P.J."/>
            <person name="Scott M.A."/>
            <person name="Spackman E."/>
            <person name="Goraichik I."/>
            <person name="Dimitrov K.M."/>
            <person name="Suarez D.L."/>
            <person name="Swayne D.E."/>
        </authorList>
    </citation>
    <scope>NUCLEOTIDE SEQUENCE [LARGE SCALE GENOMIC DNA]</scope>
    <source>
        <strain evidence="4 5">CECT 7680</strain>
    </source>
</reference>
<dbReference type="Pfam" id="PF08279">
    <property type="entry name" value="HTH_11"/>
    <property type="match status" value="1"/>
</dbReference>
<accession>A0A1Y5SQM8</accession>
<dbReference type="Proteomes" id="UP000193409">
    <property type="component" value="Unassembled WGS sequence"/>
</dbReference>
<dbReference type="InterPro" id="IPR051534">
    <property type="entry name" value="CBASS_pafABC_assoc_protein"/>
</dbReference>
<proteinExistence type="predicted"/>
<dbReference type="InterPro" id="IPR036388">
    <property type="entry name" value="WH-like_DNA-bd_sf"/>
</dbReference>
<evidence type="ECO:0000256" key="1">
    <source>
        <dbReference type="ARBA" id="ARBA00023015"/>
    </source>
</evidence>
<dbReference type="InterPro" id="IPR001034">
    <property type="entry name" value="DeoR_HTH"/>
</dbReference>